<dbReference type="Proteomes" id="UP000285430">
    <property type="component" value="Unassembled WGS sequence"/>
</dbReference>
<dbReference type="Pfam" id="PF11969">
    <property type="entry name" value="DcpS_C"/>
    <property type="match status" value="1"/>
</dbReference>
<feature type="binding site" evidence="3">
    <location>
        <begin position="290"/>
        <end position="301"/>
    </location>
    <ligand>
        <name>substrate</name>
    </ligand>
</feature>
<sequence>MAAGTRKLTFHDTTNASLGDPTSPFVVATLCVLASSCIYVLQSRRRKQPSAVDLTTFQLEDITKAMDSELCVVGTFPGSPDKVLLVLQKQKFGRGDALGLIHGLTLRRTHENDVYSNHIGVLSGDNDALRVTMIYPATAAHIAKHTEQRFYMAVETQAVYEDITLPYIESIPTDKIQWVYNILERYYRYSIYRPRYGDVDGIRTSETEKLLLEDRDAKTGFVLLPDTKWNAPYHVEGLYCLAIVMDRSIRSVRDLRALHVPLLENLRAKGLALIWEKYGVAASSIRCFVHYQPSYYHFHVHFTHVKVAFGISVGKAILIEDILFNLSVQSDYYERATLSYLVGSSQHGAFFQSLVNANVITL</sequence>
<dbReference type="EMBL" id="QUTI01019317">
    <property type="protein sequence ID" value="RLO09741.1"/>
    <property type="molecule type" value="Genomic_DNA"/>
</dbReference>
<evidence type="ECO:0000256" key="3">
    <source>
        <dbReference type="PIRSR" id="PIRSR028973-2"/>
    </source>
</evidence>
<organism evidence="4 9">
    <name type="scientific">Aphanomyces astaci</name>
    <name type="common">Crayfish plague agent</name>
    <dbReference type="NCBI Taxonomy" id="112090"/>
    <lineage>
        <taxon>Eukaryota</taxon>
        <taxon>Sar</taxon>
        <taxon>Stramenopiles</taxon>
        <taxon>Oomycota</taxon>
        <taxon>Saprolegniomycetes</taxon>
        <taxon>Saprolegniales</taxon>
        <taxon>Verrucalvaceae</taxon>
        <taxon>Aphanomyces</taxon>
    </lineage>
</organism>
<proteinExistence type="inferred from homology"/>
<dbReference type="PIRSF" id="PIRSF028973">
    <property type="entry name" value="Scavenger_mRNA_decap_enz"/>
    <property type="match status" value="1"/>
</dbReference>
<dbReference type="EMBL" id="QUTH01003023">
    <property type="protein sequence ID" value="RHZ22219.1"/>
    <property type="molecule type" value="Genomic_DNA"/>
</dbReference>
<dbReference type="Gene3D" id="3.30.428.10">
    <property type="entry name" value="HIT-like"/>
    <property type="match status" value="2"/>
</dbReference>
<feature type="binding site" evidence="3">
    <location>
        <position position="228"/>
    </location>
    <ligand>
        <name>substrate</name>
    </ligand>
</feature>
<dbReference type="GO" id="GO:0005634">
    <property type="term" value="C:nucleus"/>
    <property type="evidence" value="ECO:0007669"/>
    <property type="project" value="TreeGrafter"/>
</dbReference>
<reference evidence="8 9" key="2">
    <citation type="submission" date="2018-08" db="EMBL/GenBank/DDBJ databases">
        <title>Aphanomyces genome sequencing and annotation.</title>
        <authorList>
            <person name="Minardi D."/>
            <person name="Oidtmann B."/>
            <person name="Van Der Giezen M."/>
            <person name="Studholme D.J."/>
        </authorList>
    </citation>
    <scope>NUCLEOTIDE SEQUENCE [LARGE SCALE GENOMIC DNA]</scope>
    <source>
        <strain evidence="5 8">Da</strain>
        <strain evidence="4 9">Sv</strain>
    </source>
</reference>
<feature type="binding site" evidence="3">
    <location>
        <position position="178"/>
    </location>
    <ligand>
        <name>substrate</name>
    </ligand>
</feature>
<evidence type="ECO:0000313" key="7">
    <source>
        <dbReference type="Proteomes" id="UP000275652"/>
    </source>
</evidence>
<evidence type="ECO:0000313" key="5">
    <source>
        <dbReference type="EMBL" id="RHZ22219.1"/>
    </source>
</evidence>
<evidence type="ECO:0000313" key="8">
    <source>
        <dbReference type="Proteomes" id="UP000285430"/>
    </source>
</evidence>
<dbReference type="SUPFAM" id="SSF102860">
    <property type="entry name" value="mRNA decapping enzyme DcpS N-terminal domain"/>
    <property type="match status" value="1"/>
</dbReference>
<dbReference type="GO" id="GO:0016787">
    <property type="term" value="F:hydrolase activity"/>
    <property type="evidence" value="ECO:0007669"/>
    <property type="project" value="InterPro"/>
</dbReference>
<accession>A0A3L6VLJ4</accession>
<comment type="similarity">
    <text evidence="1">Belongs to the HIT family.</text>
</comment>
<dbReference type="AlphaFoldDB" id="A0A3L6VLJ4"/>
<dbReference type="Pfam" id="PF05652">
    <property type="entry name" value="DcpS"/>
    <property type="match status" value="1"/>
</dbReference>
<dbReference type="InterPro" id="IPR011145">
    <property type="entry name" value="Scavenger_mRNA_decap_enz_N"/>
</dbReference>
<dbReference type="SUPFAM" id="SSF54197">
    <property type="entry name" value="HIT-like"/>
    <property type="match status" value="1"/>
</dbReference>
<feature type="binding site" evidence="3">
    <location>
        <position position="226"/>
    </location>
    <ligand>
        <name>substrate</name>
    </ligand>
</feature>
<comment type="caution">
    <text evidence="4">The sequence shown here is derived from an EMBL/GenBank/DDBJ whole genome shotgun (WGS) entry which is preliminary data.</text>
</comment>
<gene>
    <name evidence="6" type="ORF">DYB28_002223</name>
    <name evidence="4" type="ORF">DYB35_000757</name>
    <name evidence="5" type="ORF">DYB37_002731</name>
</gene>
<feature type="active site" description="Nucleophile" evidence="2">
    <location>
        <position position="299"/>
    </location>
</feature>
<dbReference type="PANTHER" id="PTHR12978">
    <property type="entry name" value="HISTIDINE TRIAD HIT PROTEIN MEMBER"/>
    <property type="match status" value="1"/>
</dbReference>
<dbReference type="EMBL" id="QUTG01002566">
    <property type="protein sequence ID" value="RHY95720.1"/>
    <property type="molecule type" value="Genomic_DNA"/>
</dbReference>
<dbReference type="GO" id="GO:0000340">
    <property type="term" value="F:RNA 7-methylguanosine cap binding"/>
    <property type="evidence" value="ECO:0007669"/>
    <property type="project" value="TreeGrafter"/>
</dbReference>
<dbReference type="GO" id="GO:0000290">
    <property type="term" value="P:deadenylation-dependent decapping of nuclear-transcribed mRNA"/>
    <property type="evidence" value="ECO:0007669"/>
    <property type="project" value="InterPro"/>
</dbReference>
<dbReference type="Gene3D" id="3.30.200.40">
    <property type="entry name" value="Scavenger mRNA decapping enzyme, N-terminal domain"/>
    <property type="match status" value="1"/>
</dbReference>
<dbReference type="VEuPathDB" id="FungiDB:H257_11697"/>
<dbReference type="InterPro" id="IPR008594">
    <property type="entry name" value="DcpS/DCS2"/>
</dbReference>
<evidence type="ECO:0000256" key="1">
    <source>
        <dbReference type="ARBA" id="ARBA00010208"/>
    </source>
</evidence>
<dbReference type="Proteomes" id="UP000285712">
    <property type="component" value="Unassembled WGS sequence"/>
</dbReference>
<reference evidence="6 7" key="1">
    <citation type="journal article" date="2018" name="J. Invertebr. Pathol.">
        <title>New genotyping method for the causative agent of crayfish plague (Aphanomyces astaci) based on whole genome data.</title>
        <authorList>
            <person name="Minardi D."/>
            <person name="Studholme D.J."/>
            <person name="van der Giezen M."/>
            <person name="Pretto T."/>
            <person name="Oidtmann B."/>
        </authorList>
    </citation>
    <scope>NUCLEOTIDE SEQUENCE [LARGE SCALE GENOMIC DNA]</scope>
    <source>
        <strain evidence="6 7">KB13</strain>
    </source>
</reference>
<evidence type="ECO:0000313" key="6">
    <source>
        <dbReference type="EMBL" id="RLO09741.1"/>
    </source>
</evidence>
<evidence type="ECO:0008006" key="10">
    <source>
        <dbReference type="Google" id="ProtNLM"/>
    </source>
</evidence>
<dbReference type="GO" id="GO:0000932">
    <property type="term" value="C:P-body"/>
    <property type="evidence" value="ECO:0007669"/>
    <property type="project" value="TreeGrafter"/>
</dbReference>
<feature type="binding site" evidence="3">
    <location>
        <position position="206"/>
    </location>
    <ligand>
        <name>substrate</name>
    </ligand>
</feature>
<protein>
    <recommendedName>
        <fullName evidence="10">Scavenger mRNA-decapping enzyme DcpS</fullName>
    </recommendedName>
</protein>
<dbReference type="InterPro" id="IPR036265">
    <property type="entry name" value="HIT-like_sf"/>
</dbReference>
<evidence type="ECO:0000256" key="2">
    <source>
        <dbReference type="PIRSR" id="PIRSR028973-1"/>
    </source>
</evidence>
<dbReference type="PANTHER" id="PTHR12978:SF0">
    <property type="entry name" value="M7GPPPX DIPHOSPHATASE"/>
    <property type="match status" value="1"/>
</dbReference>
<evidence type="ECO:0000313" key="9">
    <source>
        <dbReference type="Proteomes" id="UP000285712"/>
    </source>
</evidence>
<dbReference type="Proteomes" id="UP000275652">
    <property type="component" value="Unassembled WGS sequence"/>
</dbReference>
<evidence type="ECO:0000313" key="4">
    <source>
        <dbReference type="EMBL" id="RHY95720.1"/>
    </source>
</evidence>
<name>A0A3L6VLJ4_APHAT</name>